<evidence type="ECO:0000256" key="5">
    <source>
        <dbReference type="ARBA" id="ARBA00022741"/>
    </source>
</evidence>
<dbReference type="NCBIfam" id="TIGR01727">
    <property type="entry name" value="oligo_HPY"/>
    <property type="match status" value="1"/>
</dbReference>
<evidence type="ECO:0000256" key="4">
    <source>
        <dbReference type="ARBA" id="ARBA00022475"/>
    </source>
</evidence>
<dbReference type="STRING" id="87541.AWM71_01815"/>
<keyword evidence="7" id="KW-0472">Membrane</keyword>
<keyword evidence="4" id="KW-1003">Cell membrane</keyword>
<evidence type="ECO:0000256" key="6">
    <source>
        <dbReference type="ARBA" id="ARBA00022840"/>
    </source>
</evidence>
<protein>
    <submittedName>
        <fullName evidence="9">Oligopeptide transport ATP-binding protein OppD</fullName>
    </submittedName>
</protein>
<dbReference type="AlphaFoldDB" id="A0A133Y258"/>
<dbReference type="InterPro" id="IPR003593">
    <property type="entry name" value="AAA+_ATPase"/>
</dbReference>
<dbReference type="GO" id="GO:0016887">
    <property type="term" value="F:ATP hydrolysis activity"/>
    <property type="evidence" value="ECO:0007669"/>
    <property type="project" value="InterPro"/>
</dbReference>
<evidence type="ECO:0000256" key="7">
    <source>
        <dbReference type="ARBA" id="ARBA00023136"/>
    </source>
</evidence>
<comment type="subcellular location">
    <subcellularLocation>
        <location evidence="1">Cell membrane</location>
        <topology evidence="1">Peripheral membrane protein</topology>
    </subcellularLocation>
</comment>
<dbReference type="PATRIC" id="fig|87541.4.peg.632"/>
<dbReference type="InterPro" id="IPR050388">
    <property type="entry name" value="ABC_Ni/Peptide_Import"/>
</dbReference>
<comment type="caution">
    <text evidence="9">The sequence shown here is derived from an EMBL/GenBank/DDBJ whole genome shotgun (WGS) entry which is preliminary data.</text>
</comment>
<dbReference type="PANTHER" id="PTHR43297:SF2">
    <property type="entry name" value="DIPEPTIDE TRANSPORT ATP-BINDING PROTEIN DPPD"/>
    <property type="match status" value="1"/>
</dbReference>
<dbReference type="SUPFAM" id="SSF52540">
    <property type="entry name" value="P-loop containing nucleoside triphosphate hydrolases"/>
    <property type="match status" value="1"/>
</dbReference>
<dbReference type="InterPro" id="IPR003439">
    <property type="entry name" value="ABC_transporter-like_ATP-bd"/>
</dbReference>
<dbReference type="PROSITE" id="PS00211">
    <property type="entry name" value="ABC_TRANSPORTER_1"/>
    <property type="match status" value="1"/>
</dbReference>
<dbReference type="Proteomes" id="UP000070422">
    <property type="component" value="Unassembled WGS sequence"/>
</dbReference>
<reference evidence="9 10" key="1">
    <citation type="submission" date="2016-01" db="EMBL/GenBank/DDBJ databases">
        <authorList>
            <person name="Oliw E.H."/>
        </authorList>
    </citation>
    <scope>NUCLEOTIDE SEQUENCE [LARGE SCALE GENOMIC DNA]</scope>
    <source>
        <strain evidence="9 10">KA00635</strain>
    </source>
</reference>
<dbReference type="GO" id="GO:0015833">
    <property type="term" value="P:peptide transport"/>
    <property type="evidence" value="ECO:0007669"/>
    <property type="project" value="InterPro"/>
</dbReference>
<dbReference type="CDD" id="cd03257">
    <property type="entry name" value="ABC_NikE_OppD_transporters"/>
    <property type="match status" value="1"/>
</dbReference>
<gene>
    <name evidence="9" type="ORF">HMPREF3187_00632</name>
</gene>
<evidence type="ECO:0000313" key="9">
    <source>
        <dbReference type="EMBL" id="KXB37277.1"/>
    </source>
</evidence>
<organism evidence="9 10">
    <name type="scientific">Aerococcus christensenii</name>
    <dbReference type="NCBI Taxonomy" id="87541"/>
    <lineage>
        <taxon>Bacteria</taxon>
        <taxon>Bacillati</taxon>
        <taxon>Bacillota</taxon>
        <taxon>Bacilli</taxon>
        <taxon>Lactobacillales</taxon>
        <taxon>Aerococcaceae</taxon>
        <taxon>Aerococcus</taxon>
    </lineage>
</organism>
<dbReference type="GO" id="GO:0005886">
    <property type="term" value="C:plasma membrane"/>
    <property type="evidence" value="ECO:0007669"/>
    <property type="project" value="UniProtKB-SubCell"/>
</dbReference>
<dbReference type="InterPro" id="IPR027417">
    <property type="entry name" value="P-loop_NTPase"/>
</dbReference>
<accession>A0A133Y258</accession>
<keyword evidence="6 9" id="KW-0067">ATP-binding</keyword>
<dbReference type="Gene3D" id="3.40.50.300">
    <property type="entry name" value="P-loop containing nucleotide triphosphate hydrolases"/>
    <property type="match status" value="1"/>
</dbReference>
<keyword evidence="3" id="KW-0813">Transport</keyword>
<dbReference type="GO" id="GO:0005524">
    <property type="term" value="F:ATP binding"/>
    <property type="evidence" value="ECO:0007669"/>
    <property type="project" value="UniProtKB-KW"/>
</dbReference>
<dbReference type="EMBL" id="LSCQ01000028">
    <property type="protein sequence ID" value="KXB37277.1"/>
    <property type="molecule type" value="Genomic_DNA"/>
</dbReference>
<dbReference type="InterPro" id="IPR013563">
    <property type="entry name" value="Oligopep_ABC_C"/>
</dbReference>
<feature type="domain" description="ABC transporter" evidence="8">
    <location>
        <begin position="12"/>
        <end position="262"/>
    </location>
</feature>
<dbReference type="SMART" id="SM00382">
    <property type="entry name" value="AAA"/>
    <property type="match status" value="1"/>
</dbReference>
<proteinExistence type="inferred from homology"/>
<evidence type="ECO:0000256" key="2">
    <source>
        <dbReference type="ARBA" id="ARBA00005417"/>
    </source>
</evidence>
<sequence length="378" mass="41940">MIRRLAMSENILEVKNLEVGFDTFAGQVQAIRGVSFEVKKGETLAIVGESGSGKSVTVRTIMRLLANNAVYKGGHIIFKGEDLLEKDDKAMQAIRGEDIAMIFQDPMTSLNPVMRIGDQVAEPIRIHQNTSKEEAYKRALELLEQVGIPNAKRRMKDYPHQFSGGQRQRIVIAIALACRPSILIADEPTTALDVTIQAQILDLMKSLQETSQTSIIFITHDLGVVANVADRVAVMYAGKIVEYGTVDEIFYNPQHPYTWGLITSMPTLDTEGELLSIPGTPPDLLDPPKGDAFALRSDYAMAIDYEEEPPMFKVSETHAAATWLLHPDCPAVQAPDEIQRRFEVYKELQSQGATDTHENIGVLDQAHKQAQKKEACHD</sequence>
<comment type="similarity">
    <text evidence="2">Belongs to the ABC transporter superfamily.</text>
</comment>
<dbReference type="FunFam" id="3.40.50.300:FF:000016">
    <property type="entry name" value="Oligopeptide ABC transporter ATP-binding component"/>
    <property type="match status" value="1"/>
</dbReference>
<dbReference type="Pfam" id="PF08352">
    <property type="entry name" value="oligo_HPY"/>
    <property type="match status" value="1"/>
</dbReference>
<evidence type="ECO:0000256" key="3">
    <source>
        <dbReference type="ARBA" id="ARBA00022448"/>
    </source>
</evidence>
<evidence type="ECO:0000256" key="1">
    <source>
        <dbReference type="ARBA" id="ARBA00004202"/>
    </source>
</evidence>
<dbReference type="InterPro" id="IPR017871">
    <property type="entry name" value="ABC_transporter-like_CS"/>
</dbReference>
<dbReference type="PROSITE" id="PS50893">
    <property type="entry name" value="ABC_TRANSPORTER_2"/>
    <property type="match status" value="1"/>
</dbReference>
<name>A0A133Y258_9LACT</name>
<dbReference type="Pfam" id="PF00005">
    <property type="entry name" value="ABC_tran"/>
    <property type="match status" value="1"/>
</dbReference>
<dbReference type="PANTHER" id="PTHR43297">
    <property type="entry name" value="OLIGOPEPTIDE TRANSPORT ATP-BINDING PROTEIN APPD"/>
    <property type="match status" value="1"/>
</dbReference>
<evidence type="ECO:0000259" key="8">
    <source>
        <dbReference type="PROSITE" id="PS50893"/>
    </source>
</evidence>
<evidence type="ECO:0000313" key="10">
    <source>
        <dbReference type="Proteomes" id="UP000070422"/>
    </source>
</evidence>
<keyword evidence="5" id="KW-0547">Nucleotide-binding</keyword>